<dbReference type="PANTHER" id="PTHR43433">
    <property type="entry name" value="HYDROLASE, ALPHA/BETA FOLD FAMILY PROTEIN"/>
    <property type="match status" value="1"/>
</dbReference>
<feature type="domain" description="AB hydrolase-1" evidence="1">
    <location>
        <begin position="1"/>
        <end position="214"/>
    </location>
</feature>
<name>X0ZRM5_9ZZZZ</name>
<feature type="non-terminal residue" evidence="2">
    <location>
        <position position="1"/>
    </location>
</feature>
<feature type="non-terminal residue" evidence="2">
    <location>
        <position position="215"/>
    </location>
</feature>
<dbReference type="PANTHER" id="PTHR43433:SF5">
    <property type="entry name" value="AB HYDROLASE-1 DOMAIN-CONTAINING PROTEIN"/>
    <property type="match status" value="1"/>
</dbReference>
<organism evidence="2">
    <name type="scientific">marine sediment metagenome</name>
    <dbReference type="NCBI Taxonomy" id="412755"/>
    <lineage>
        <taxon>unclassified sequences</taxon>
        <taxon>metagenomes</taxon>
        <taxon>ecological metagenomes</taxon>
    </lineage>
</organism>
<accession>X0ZRM5</accession>
<evidence type="ECO:0000259" key="1">
    <source>
        <dbReference type="Pfam" id="PF00561"/>
    </source>
</evidence>
<dbReference type="InterPro" id="IPR000073">
    <property type="entry name" value="AB_hydrolase_1"/>
</dbReference>
<dbReference type="InterPro" id="IPR050471">
    <property type="entry name" value="AB_hydrolase"/>
</dbReference>
<gene>
    <name evidence="2" type="ORF">S01H1_80903</name>
</gene>
<dbReference type="PRINTS" id="PR00111">
    <property type="entry name" value="ABHYDROLASE"/>
</dbReference>
<dbReference type="Gene3D" id="3.40.50.1820">
    <property type="entry name" value="alpha/beta hydrolase"/>
    <property type="match status" value="1"/>
</dbReference>
<dbReference type="Pfam" id="PF00561">
    <property type="entry name" value="Abhydrolase_1"/>
    <property type="match status" value="1"/>
</dbReference>
<comment type="caution">
    <text evidence="2">The sequence shown here is derived from an EMBL/GenBank/DDBJ whole genome shotgun (WGS) entry which is preliminary data.</text>
</comment>
<dbReference type="SUPFAM" id="SSF53474">
    <property type="entry name" value="alpha/beta-Hydrolases"/>
    <property type="match status" value="1"/>
</dbReference>
<proteinExistence type="predicted"/>
<dbReference type="EMBL" id="BARS01054685">
    <property type="protein sequence ID" value="GAG50896.1"/>
    <property type="molecule type" value="Genomic_DNA"/>
</dbReference>
<dbReference type="InterPro" id="IPR029058">
    <property type="entry name" value="AB_hydrolase_fold"/>
</dbReference>
<evidence type="ECO:0000313" key="2">
    <source>
        <dbReference type="EMBL" id="GAG50896.1"/>
    </source>
</evidence>
<sequence length="215" mass="24100">LLIMGYGCSSGGWFRQIPGLSREYQVVAFDNRGTGQSDKPDTSYTMEMMAGDVARLLEAIGIYAAHVYGVSMGGMIAQEFALRYQERVISLILGCTMFGGAQMIMPDAEALTFIFDMERRKMRTPEEEAREFLTFLCGQDFIDNNPDIVEQFTVKFVEYVTPLYGYMRQGEATMAHDTYDRLPQIKAPTLVITGTADKLIPIENSRLLASRIPNA</sequence>
<reference evidence="2" key="1">
    <citation type="journal article" date="2014" name="Front. Microbiol.">
        <title>High frequency of phylogenetically diverse reductive dehalogenase-homologous genes in deep subseafloor sedimentary metagenomes.</title>
        <authorList>
            <person name="Kawai M."/>
            <person name="Futagami T."/>
            <person name="Toyoda A."/>
            <person name="Takaki Y."/>
            <person name="Nishi S."/>
            <person name="Hori S."/>
            <person name="Arai W."/>
            <person name="Tsubouchi T."/>
            <person name="Morono Y."/>
            <person name="Uchiyama I."/>
            <person name="Ito T."/>
            <person name="Fujiyama A."/>
            <person name="Inagaki F."/>
            <person name="Takami H."/>
        </authorList>
    </citation>
    <scope>NUCLEOTIDE SEQUENCE</scope>
    <source>
        <strain evidence="2">Expedition CK06-06</strain>
    </source>
</reference>
<protein>
    <recommendedName>
        <fullName evidence="1">AB hydrolase-1 domain-containing protein</fullName>
    </recommendedName>
</protein>
<dbReference type="AlphaFoldDB" id="X0ZRM5"/>